<dbReference type="InterPro" id="IPR051310">
    <property type="entry name" value="MCP_chemotaxis"/>
</dbReference>
<proteinExistence type="inferred from homology"/>
<sequence>MKFTLKTQLWMLCGGFLVILLLVAIISNFSSSHLTTQFDNVANVQLPAVRNMTLADMMHDGLRSVVLASLVAAESKDEQGLKEAIEEAKAKAADFTAYLENLERLPLNQDTKAAILETKPRMNTYIDQTNKIVQSAANEGYESAKTLLPEFDKSFKDLEGRMETLGELIEKDAAKAHASGGIYTTLNIVISIIGVLFCLVFGSFITIGLIKTMNAFSQKIHHAGSSLETASFQLSSASQVLATGASESAASLEETVASLEELSSMVRLNSENAAKASELSNESVEQSRLGSDAIKKLTTSMGEIQESSKKMEEIIKVIDDIAFQTNLLALNASVEAARAGEMGKGFAVVAEAVRSLAARSAESAKDISKMIQNSVTRTQEGGQAAEQSATLIEKFFESAKSVSELNNQISEASKEQAMGISQINQAMNKVDQSSQSNAQVAQEVAQNSEEMSGLSKRMNEIVEDLNQLISGQRNQT</sequence>
<feature type="domain" description="Methyl-accepting transducer" evidence="7">
    <location>
        <begin position="223"/>
        <end position="452"/>
    </location>
</feature>
<keyword evidence="6" id="KW-1133">Transmembrane helix</keyword>
<reference evidence="8" key="1">
    <citation type="submission" date="2022-03" db="EMBL/GenBank/DDBJ databases">
        <title>Genome Identification and Characterization of new species Bdellovibrio reynosense LBG001 sp. nov. from a Mexico soil sample.</title>
        <authorList>
            <person name="Camilli A."/>
            <person name="Ajao Y."/>
            <person name="Guo X."/>
        </authorList>
    </citation>
    <scope>NUCLEOTIDE SEQUENCE</scope>
    <source>
        <strain evidence="8">LBG001</strain>
    </source>
</reference>
<dbReference type="RefSeq" id="WP_243536670.1">
    <property type="nucleotide sequence ID" value="NZ_CP093442.1"/>
</dbReference>
<dbReference type="SUPFAM" id="SSF58104">
    <property type="entry name" value="Methyl-accepting chemotaxis protein (MCP) signaling domain"/>
    <property type="match status" value="1"/>
</dbReference>
<protein>
    <submittedName>
        <fullName evidence="8">Methyl-accepting chemotaxis protein</fullName>
    </submittedName>
</protein>
<dbReference type="InterPro" id="IPR004089">
    <property type="entry name" value="MCPsignal_dom"/>
</dbReference>
<feature type="compositionally biased region" description="Polar residues" evidence="5">
    <location>
        <begin position="431"/>
        <end position="450"/>
    </location>
</feature>
<name>A0ABY4C6I0_9BACT</name>
<dbReference type="PANTHER" id="PTHR43531:SF11">
    <property type="entry name" value="METHYL-ACCEPTING CHEMOTAXIS PROTEIN 3"/>
    <property type="match status" value="1"/>
</dbReference>
<dbReference type="Pfam" id="PF00015">
    <property type="entry name" value="MCPsignal"/>
    <property type="match status" value="1"/>
</dbReference>
<keyword evidence="9" id="KW-1185">Reference proteome</keyword>
<gene>
    <name evidence="8" type="ORF">MNR06_12795</name>
</gene>
<evidence type="ECO:0000259" key="7">
    <source>
        <dbReference type="PROSITE" id="PS50111"/>
    </source>
</evidence>
<evidence type="ECO:0000256" key="2">
    <source>
        <dbReference type="ARBA" id="ARBA00029447"/>
    </source>
</evidence>
<evidence type="ECO:0000256" key="5">
    <source>
        <dbReference type="SAM" id="MobiDB-lite"/>
    </source>
</evidence>
<dbReference type="SMART" id="SM00283">
    <property type="entry name" value="MA"/>
    <property type="match status" value="1"/>
</dbReference>
<keyword evidence="6" id="KW-0472">Membrane</keyword>
<evidence type="ECO:0000256" key="4">
    <source>
        <dbReference type="SAM" id="Coils"/>
    </source>
</evidence>
<dbReference type="InterPro" id="IPR024478">
    <property type="entry name" value="HlyB_4HB_MCP"/>
</dbReference>
<feature type="coiled-coil region" evidence="4">
    <location>
        <begin position="71"/>
        <end position="105"/>
    </location>
</feature>
<comment type="similarity">
    <text evidence="2">Belongs to the methyl-accepting chemotaxis (MCP) protein family.</text>
</comment>
<evidence type="ECO:0000313" key="9">
    <source>
        <dbReference type="Proteomes" id="UP000830116"/>
    </source>
</evidence>
<dbReference type="PANTHER" id="PTHR43531">
    <property type="entry name" value="PROTEIN ICFG"/>
    <property type="match status" value="1"/>
</dbReference>
<dbReference type="CDD" id="cd11386">
    <property type="entry name" value="MCP_signal"/>
    <property type="match status" value="1"/>
</dbReference>
<keyword evidence="4" id="KW-0175">Coiled coil</keyword>
<feature type="transmembrane region" description="Helical" evidence="6">
    <location>
        <begin position="188"/>
        <end position="210"/>
    </location>
</feature>
<keyword evidence="6" id="KW-0812">Transmembrane</keyword>
<evidence type="ECO:0000256" key="1">
    <source>
        <dbReference type="ARBA" id="ARBA00022500"/>
    </source>
</evidence>
<keyword evidence="1" id="KW-0145">Chemotaxis</keyword>
<dbReference type="PROSITE" id="PS50111">
    <property type="entry name" value="CHEMOTAXIS_TRANSDUC_2"/>
    <property type="match status" value="1"/>
</dbReference>
<dbReference type="Proteomes" id="UP000830116">
    <property type="component" value="Chromosome"/>
</dbReference>
<evidence type="ECO:0000256" key="6">
    <source>
        <dbReference type="SAM" id="Phobius"/>
    </source>
</evidence>
<evidence type="ECO:0000256" key="3">
    <source>
        <dbReference type="PROSITE-ProRule" id="PRU00284"/>
    </source>
</evidence>
<evidence type="ECO:0000313" key="8">
    <source>
        <dbReference type="EMBL" id="UOF00576.1"/>
    </source>
</evidence>
<accession>A0ABY4C6I0</accession>
<keyword evidence="3" id="KW-0807">Transducer</keyword>
<feature type="region of interest" description="Disordered" evidence="5">
    <location>
        <begin position="431"/>
        <end position="453"/>
    </location>
</feature>
<organism evidence="8 9">
    <name type="scientific">Bdellovibrio reynosensis</name>
    <dbReference type="NCBI Taxonomy" id="2835041"/>
    <lineage>
        <taxon>Bacteria</taxon>
        <taxon>Pseudomonadati</taxon>
        <taxon>Bdellovibrionota</taxon>
        <taxon>Bdellovibrionia</taxon>
        <taxon>Bdellovibrionales</taxon>
        <taxon>Pseudobdellovibrionaceae</taxon>
        <taxon>Bdellovibrio</taxon>
    </lineage>
</organism>
<dbReference type="EMBL" id="CP093442">
    <property type="protein sequence ID" value="UOF00576.1"/>
    <property type="molecule type" value="Genomic_DNA"/>
</dbReference>
<dbReference type="Gene3D" id="1.10.287.950">
    <property type="entry name" value="Methyl-accepting chemotaxis protein"/>
    <property type="match status" value="1"/>
</dbReference>
<dbReference type="Pfam" id="PF12729">
    <property type="entry name" value="4HB_MCP_1"/>
    <property type="match status" value="1"/>
</dbReference>